<dbReference type="RefSeq" id="WP_235131326.1">
    <property type="nucleotide sequence ID" value="NZ_JACSGT010000001.1"/>
</dbReference>
<feature type="transmembrane region" description="Helical" evidence="1">
    <location>
        <begin position="6"/>
        <end position="24"/>
    </location>
</feature>
<organism evidence="2 3">
    <name type="scientific">Chryseobacterium indicum</name>
    <dbReference type="NCBI Taxonomy" id="2766954"/>
    <lineage>
        <taxon>Bacteria</taxon>
        <taxon>Pseudomonadati</taxon>
        <taxon>Bacteroidota</taxon>
        <taxon>Flavobacteriia</taxon>
        <taxon>Flavobacteriales</taxon>
        <taxon>Weeksellaceae</taxon>
        <taxon>Chryseobacterium group</taxon>
        <taxon>Chryseobacterium</taxon>
    </lineage>
</organism>
<comment type="caution">
    <text evidence="2">The sequence shown here is derived from an EMBL/GenBank/DDBJ whole genome shotgun (WGS) entry which is preliminary data.</text>
</comment>
<feature type="transmembrane region" description="Helical" evidence="1">
    <location>
        <begin position="195"/>
        <end position="214"/>
    </location>
</feature>
<evidence type="ECO:0000313" key="3">
    <source>
        <dbReference type="Proteomes" id="UP001430374"/>
    </source>
</evidence>
<keyword evidence="3" id="KW-1185">Reference proteome</keyword>
<evidence type="ECO:0000313" key="2">
    <source>
        <dbReference type="EMBL" id="MCF2219766.1"/>
    </source>
</evidence>
<accession>A0ABS9C8V6</accession>
<name>A0ABS9C8V6_9FLAO</name>
<gene>
    <name evidence="2" type="ORF">H9Q08_10640</name>
</gene>
<sequence>MKKIYYFPGLISALLIPVLFWYYIHPYIDKTVYNVVDIGLPAKLRKDNYNQNATFEPLRNWNYKKIAVPPNEAKNNSDFFVSEIKAMQKRNEKNSGIEFILDENNTYGDFVSLLNDMAIAKQDTYAFDIEKTGHVFAIVNYIDPKAEKSEEIGCLLCNDVIRDYYEPTFSDRIYNLINPQYYQTIFENASKLPKGAYYILFAFLLFLNISMLSINERFLLKLQ</sequence>
<keyword evidence="1" id="KW-1133">Transmembrane helix</keyword>
<keyword evidence="1" id="KW-0472">Membrane</keyword>
<dbReference type="Proteomes" id="UP001430374">
    <property type="component" value="Unassembled WGS sequence"/>
</dbReference>
<protein>
    <submittedName>
        <fullName evidence="2">Uncharacterized protein</fullName>
    </submittedName>
</protein>
<proteinExistence type="predicted"/>
<evidence type="ECO:0000256" key="1">
    <source>
        <dbReference type="SAM" id="Phobius"/>
    </source>
</evidence>
<keyword evidence="1" id="KW-0812">Transmembrane</keyword>
<dbReference type="EMBL" id="JACSGT010000001">
    <property type="protein sequence ID" value="MCF2219766.1"/>
    <property type="molecule type" value="Genomic_DNA"/>
</dbReference>
<reference evidence="2" key="1">
    <citation type="submission" date="2021-08" db="EMBL/GenBank/DDBJ databases">
        <title>Complete genome sequence of Chryseobacterium sp strain PS-8.</title>
        <authorList>
            <person name="Das S.K."/>
        </authorList>
    </citation>
    <scope>NUCLEOTIDE SEQUENCE</scope>
    <source>
        <strain evidence="2">PS-8</strain>
    </source>
</reference>